<dbReference type="Proteomes" id="UP000314294">
    <property type="component" value="Unassembled WGS sequence"/>
</dbReference>
<accession>A0A4Z2EUH8</accession>
<reference evidence="2 3" key="1">
    <citation type="submission" date="2019-03" db="EMBL/GenBank/DDBJ databases">
        <title>First draft genome of Liparis tanakae, snailfish: a comprehensive survey of snailfish specific genes.</title>
        <authorList>
            <person name="Kim W."/>
            <person name="Song I."/>
            <person name="Jeong J.-H."/>
            <person name="Kim D."/>
            <person name="Kim S."/>
            <person name="Ryu S."/>
            <person name="Song J.Y."/>
            <person name="Lee S.K."/>
        </authorList>
    </citation>
    <scope>NUCLEOTIDE SEQUENCE [LARGE SCALE GENOMIC DNA]</scope>
    <source>
        <tissue evidence="2">Muscle</tissue>
    </source>
</reference>
<dbReference type="EMBL" id="SRLO01002971">
    <property type="protein sequence ID" value="TNN32034.1"/>
    <property type="molecule type" value="Genomic_DNA"/>
</dbReference>
<evidence type="ECO:0000313" key="2">
    <source>
        <dbReference type="EMBL" id="TNN32034.1"/>
    </source>
</evidence>
<protein>
    <submittedName>
        <fullName evidence="2">Uncharacterized protein</fullName>
    </submittedName>
</protein>
<feature type="compositionally biased region" description="Basic and acidic residues" evidence="1">
    <location>
        <begin position="73"/>
        <end position="91"/>
    </location>
</feature>
<keyword evidence="3" id="KW-1185">Reference proteome</keyword>
<gene>
    <name evidence="2" type="ORF">EYF80_057806</name>
</gene>
<comment type="caution">
    <text evidence="2">The sequence shown here is derived from an EMBL/GenBank/DDBJ whole genome shotgun (WGS) entry which is preliminary data.</text>
</comment>
<evidence type="ECO:0000256" key="1">
    <source>
        <dbReference type="SAM" id="MobiDB-lite"/>
    </source>
</evidence>
<dbReference type="AlphaFoldDB" id="A0A4Z2EUH8"/>
<feature type="region of interest" description="Disordered" evidence="1">
    <location>
        <begin position="22"/>
        <end position="91"/>
    </location>
</feature>
<evidence type="ECO:0000313" key="3">
    <source>
        <dbReference type="Proteomes" id="UP000314294"/>
    </source>
</evidence>
<name>A0A4Z2EUH8_9TELE</name>
<sequence>MLAPSPTRIPAKLDLEVIGRIEQPLSESQIPPRRGDLQNPTPGASISGLRVGSPKPELVSQTLSPELNPPEGGESRGKGKEPVLTEAHQEL</sequence>
<organism evidence="2 3">
    <name type="scientific">Liparis tanakae</name>
    <name type="common">Tanaka's snailfish</name>
    <dbReference type="NCBI Taxonomy" id="230148"/>
    <lineage>
        <taxon>Eukaryota</taxon>
        <taxon>Metazoa</taxon>
        <taxon>Chordata</taxon>
        <taxon>Craniata</taxon>
        <taxon>Vertebrata</taxon>
        <taxon>Euteleostomi</taxon>
        <taxon>Actinopterygii</taxon>
        <taxon>Neopterygii</taxon>
        <taxon>Teleostei</taxon>
        <taxon>Neoteleostei</taxon>
        <taxon>Acanthomorphata</taxon>
        <taxon>Eupercaria</taxon>
        <taxon>Perciformes</taxon>
        <taxon>Cottioidei</taxon>
        <taxon>Cottales</taxon>
        <taxon>Liparidae</taxon>
        <taxon>Liparis</taxon>
    </lineage>
</organism>
<proteinExistence type="predicted"/>